<accession>A0A6J6PBX9</accession>
<protein>
    <submittedName>
        <fullName evidence="1">Unannotated protein</fullName>
    </submittedName>
</protein>
<proteinExistence type="predicted"/>
<reference evidence="1" key="1">
    <citation type="submission" date="2020-05" db="EMBL/GenBank/DDBJ databases">
        <authorList>
            <person name="Chiriac C."/>
            <person name="Salcher M."/>
            <person name="Ghai R."/>
            <person name="Kavagutti S V."/>
        </authorList>
    </citation>
    <scope>NUCLEOTIDE SEQUENCE</scope>
</reference>
<sequence length="55" mass="5639">MLIKSLTNAVCSAIISARFAASFACAVSANLLTIETVASGGFCSDFLLPKNSVNV</sequence>
<evidence type="ECO:0000313" key="1">
    <source>
        <dbReference type="EMBL" id="CAB4696329.1"/>
    </source>
</evidence>
<organism evidence="1">
    <name type="scientific">freshwater metagenome</name>
    <dbReference type="NCBI Taxonomy" id="449393"/>
    <lineage>
        <taxon>unclassified sequences</taxon>
        <taxon>metagenomes</taxon>
        <taxon>ecological metagenomes</taxon>
    </lineage>
</organism>
<gene>
    <name evidence="1" type="ORF">UFOPK2592_00501</name>
</gene>
<name>A0A6J6PBX9_9ZZZZ</name>
<dbReference type="AlphaFoldDB" id="A0A6J6PBX9"/>
<dbReference type="EMBL" id="CAEZXU010000026">
    <property type="protein sequence ID" value="CAB4696329.1"/>
    <property type="molecule type" value="Genomic_DNA"/>
</dbReference>